<accession>A0A4R6AJ39</accession>
<dbReference type="InterPro" id="IPR007833">
    <property type="entry name" value="Capsule_polysaccharide_synth"/>
</dbReference>
<dbReference type="AlphaFoldDB" id="A0A4R6AJ39"/>
<dbReference type="RefSeq" id="WP_133395459.1">
    <property type="nucleotide sequence ID" value="NZ_SNAA01000002.1"/>
</dbReference>
<proteinExistence type="predicted"/>
<dbReference type="Proteomes" id="UP000295701">
    <property type="component" value="Unassembled WGS sequence"/>
</dbReference>
<dbReference type="CDD" id="cd16441">
    <property type="entry name" value="beta_Kdo_transferase_KpsS"/>
    <property type="match status" value="1"/>
</dbReference>
<dbReference type="EMBL" id="SNAA01000002">
    <property type="protein sequence ID" value="TDL83507.1"/>
    <property type="molecule type" value="Genomic_DNA"/>
</dbReference>
<evidence type="ECO:0000313" key="2">
    <source>
        <dbReference type="Proteomes" id="UP000295701"/>
    </source>
</evidence>
<dbReference type="GO" id="GO:0000271">
    <property type="term" value="P:polysaccharide biosynthetic process"/>
    <property type="evidence" value="ECO:0007669"/>
    <property type="project" value="InterPro"/>
</dbReference>
<gene>
    <name evidence="1" type="ORF">E2L08_02355</name>
</gene>
<dbReference type="GO" id="GO:0015774">
    <property type="term" value="P:polysaccharide transport"/>
    <property type="evidence" value="ECO:0007669"/>
    <property type="project" value="InterPro"/>
</dbReference>
<protein>
    <submittedName>
        <fullName evidence="1">Capsular biosynthesis protein</fullName>
    </submittedName>
</protein>
<keyword evidence="2" id="KW-1185">Reference proteome</keyword>
<dbReference type="OrthoDB" id="9794206at2"/>
<comment type="caution">
    <text evidence="1">The sequence shown here is derived from an EMBL/GenBank/DDBJ whole genome shotgun (WGS) entry which is preliminary data.</text>
</comment>
<sequence>MSARTRRFLFLRGHASPLWPALARALEAEGCPVRRVALSLADAAHWGPKGARSYRGRLERWEGWLDALVAREGITDILYHGEAHPYHRTAQAVAGRHGALPWVVEFGYFRPDWLVLERGGMGAFSDFPRDPHAIRTLARGQPDPDFVVRHTHSPAREIATEIAWQALETLGRPLYPGFRADRPNGLIAQAPAAFRTWARGPHEARRADGLSARLSAEAVTYHLVLLQLFSDYQVRQGAGFPTPEAFLRHVLASFAAHAPAGHHLVVKRHPLDNGAERWPDLTTGIAREMGVPDRVACIKGGDLRAWLRGAKGAVTINSTAAIPAIGAGIPVCALGRAVYDVPGLTHQGGLDRFWAAPDPVDAPLARDFFRALAARQVKGSFYHPEGRALAVSGLVARLLAADPRDG</sequence>
<reference evidence="1 2" key="1">
    <citation type="submission" date="2019-03" db="EMBL/GenBank/DDBJ databases">
        <title>Primorskyibacter sp. SS33 isolated from sediments.</title>
        <authorList>
            <person name="Xunke S."/>
        </authorList>
    </citation>
    <scope>NUCLEOTIDE SEQUENCE [LARGE SCALE GENOMIC DNA]</scope>
    <source>
        <strain evidence="1 2">SS33</strain>
    </source>
</reference>
<organism evidence="1 2">
    <name type="scientific">Palleronia sediminis</name>
    <dbReference type="NCBI Taxonomy" id="2547833"/>
    <lineage>
        <taxon>Bacteria</taxon>
        <taxon>Pseudomonadati</taxon>
        <taxon>Pseudomonadota</taxon>
        <taxon>Alphaproteobacteria</taxon>
        <taxon>Rhodobacterales</taxon>
        <taxon>Roseobacteraceae</taxon>
        <taxon>Palleronia</taxon>
    </lineage>
</organism>
<name>A0A4R6AJ39_9RHOB</name>
<evidence type="ECO:0000313" key="1">
    <source>
        <dbReference type="EMBL" id="TDL83507.1"/>
    </source>
</evidence>
<dbReference type="Pfam" id="PF05159">
    <property type="entry name" value="Capsule_synth"/>
    <property type="match status" value="1"/>
</dbReference>